<dbReference type="RefSeq" id="WP_268005609.1">
    <property type="nucleotide sequence ID" value="NZ_BSUT01000001.1"/>
</dbReference>
<proteinExistence type="predicted"/>
<evidence type="ECO:0000313" key="2">
    <source>
        <dbReference type="EMBL" id="WAH41701.1"/>
    </source>
</evidence>
<accession>A0ABY6ZFT9</accession>
<organism evidence="2 3">
    <name type="scientific">Alicyclobacillus fastidiosus</name>
    <dbReference type="NCBI Taxonomy" id="392011"/>
    <lineage>
        <taxon>Bacteria</taxon>
        <taxon>Bacillati</taxon>
        <taxon>Bacillota</taxon>
        <taxon>Bacilli</taxon>
        <taxon>Bacillales</taxon>
        <taxon>Alicyclobacillaceae</taxon>
        <taxon>Alicyclobacillus</taxon>
    </lineage>
</organism>
<dbReference type="EMBL" id="CP104067">
    <property type="protein sequence ID" value="WAH41701.1"/>
    <property type="molecule type" value="Genomic_DNA"/>
</dbReference>
<keyword evidence="3" id="KW-1185">Reference proteome</keyword>
<evidence type="ECO:0008006" key="4">
    <source>
        <dbReference type="Google" id="ProtNLM"/>
    </source>
</evidence>
<dbReference type="Gene3D" id="3.30.70.60">
    <property type="match status" value="1"/>
</dbReference>
<keyword evidence="1" id="KW-1133">Transmembrane helix</keyword>
<evidence type="ECO:0000256" key="1">
    <source>
        <dbReference type="SAM" id="Phobius"/>
    </source>
</evidence>
<keyword evidence="1" id="KW-0472">Membrane</keyword>
<keyword evidence="1" id="KW-0812">Transmembrane</keyword>
<name>A0ABY6ZFT9_9BACL</name>
<reference evidence="2" key="1">
    <citation type="submission" date="2022-08" db="EMBL/GenBank/DDBJ databases">
        <title>Alicyclobacillus fastidiosus DSM 17978, complete genome.</title>
        <authorList>
            <person name="Wang Q."/>
            <person name="Cai R."/>
            <person name="Wang Z."/>
        </authorList>
    </citation>
    <scope>NUCLEOTIDE SEQUENCE</scope>
    <source>
        <strain evidence="2">DSM 17978</strain>
    </source>
</reference>
<evidence type="ECO:0000313" key="3">
    <source>
        <dbReference type="Proteomes" id="UP001164761"/>
    </source>
</evidence>
<dbReference type="InterPro" id="IPR014717">
    <property type="entry name" value="Transl_elong_EF1B/ribsomal_bS6"/>
</dbReference>
<dbReference type="Proteomes" id="UP001164761">
    <property type="component" value="Chromosome"/>
</dbReference>
<gene>
    <name evidence="2" type="ORF">NZD89_26410</name>
</gene>
<feature type="transmembrane region" description="Helical" evidence="1">
    <location>
        <begin position="12"/>
        <end position="30"/>
    </location>
</feature>
<protein>
    <recommendedName>
        <fullName evidence="4">GerMN domain-containing protein</fullName>
    </recommendedName>
</protein>
<sequence>MNKRLSKRERVLLVATGCVVVTAIAYLVWIRPELNRFLVFRSEASRLSHSIETTSLNANAAGTPTSDVDNTTPFILPKTMDEAGFLHTLATVSTASKVQVVSVQLVQGNSAEGSSAEAGVSTASLADVETQVDIRGTSAEIETFVKQLHDAKRLIDVSSLVIQGESGGVDEATLDVHTYYIPKP</sequence>